<comment type="subcellular location">
    <subcellularLocation>
        <location evidence="1">Membrane</location>
        <topology evidence="1">Multi-pass membrane protein</topology>
    </subcellularLocation>
</comment>
<reference evidence="7 8" key="1">
    <citation type="submission" date="2019-09" db="EMBL/GenBank/DDBJ databases">
        <title>Draft genome of the ectomycorrhizal ascomycete Sphaerosporella brunnea.</title>
        <authorList>
            <consortium name="DOE Joint Genome Institute"/>
            <person name="Benucci G.M."/>
            <person name="Marozzi G."/>
            <person name="Antonielli L."/>
            <person name="Sanchez S."/>
            <person name="Marco P."/>
            <person name="Wang X."/>
            <person name="Falini L.B."/>
            <person name="Barry K."/>
            <person name="Haridas S."/>
            <person name="Lipzen A."/>
            <person name="Labutti K."/>
            <person name="Grigoriev I.V."/>
            <person name="Murat C."/>
            <person name="Martin F."/>
            <person name="Albertini E."/>
            <person name="Donnini D."/>
            <person name="Bonito G."/>
        </authorList>
    </citation>
    <scope>NUCLEOTIDE SEQUENCE [LARGE SCALE GENOMIC DNA]</scope>
    <source>
        <strain evidence="7 8">Sb_GMNB300</strain>
    </source>
</reference>
<organism evidence="7 8">
    <name type="scientific">Sphaerosporella brunnea</name>
    <dbReference type="NCBI Taxonomy" id="1250544"/>
    <lineage>
        <taxon>Eukaryota</taxon>
        <taxon>Fungi</taxon>
        <taxon>Dikarya</taxon>
        <taxon>Ascomycota</taxon>
        <taxon>Pezizomycotina</taxon>
        <taxon>Pezizomycetes</taxon>
        <taxon>Pezizales</taxon>
        <taxon>Pyronemataceae</taxon>
        <taxon>Sphaerosporella</taxon>
    </lineage>
</organism>
<evidence type="ECO:0000256" key="6">
    <source>
        <dbReference type="RuleBase" id="RU363053"/>
    </source>
</evidence>
<dbReference type="GO" id="GO:0016020">
    <property type="term" value="C:membrane"/>
    <property type="evidence" value="ECO:0007669"/>
    <property type="project" value="UniProtKB-SubCell"/>
</dbReference>
<gene>
    <name evidence="7" type="ORF">FN846DRAFT_775236</name>
</gene>
<dbReference type="InParanoid" id="A0A5J5F373"/>
<evidence type="ECO:0000313" key="7">
    <source>
        <dbReference type="EMBL" id="KAA8910473.1"/>
    </source>
</evidence>
<evidence type="ECO:0000256" key="1">
    <source>
        <dbReference type="ARBA" id="ARBA00004141"/>
    </source>
</evidence>
<comment type="caution">
    <text evidence="7">The sequence shown here is derived from an EMBL/GenBank/DDBJ whole genome shotgun (WGS) entry which is preliminary data.</text>
</comment>
<dbReference type="GO" id="GO:0005739">
    <property type="term" value="C:mitochondrion"/>
    <property type="evidence" value="ECO:0007669"/>
    <property type="project" value="TreeGrafter"/>
</dbReference>
<feature type="transmembrane region" description="Helical" evidence="6">
    <location>
        <begin position="196"/>
        <end position="217"/>
    </location>
</feature>
<dbReference type="OrthoDB" id="10267969at2759"/>
<evidence type="ECO:0000256" key="5">
    <source>
        <dbReference type="ARBA" id="ARBA00023136"/>
    </source>
</evidence>
<evidence type="ECO:0000256" key="3">
    <source>
        <dbReference type="ARBA" id="ARBA00022692"/>
    </source>
</evidence>
<dbReference type="Proteomes" id="UP000326924">
    <property type="component" value="Unassembled WGS sequence"/>
</dbReference>
<name>A0A5J5F373_9PEZI</name>
<keyword evidence="4 6" id="KW-1133">Transmembrane helix</keyword>
<protein>
    <recommendedName>
        <fullName evidence="9">Protein sym1</fullName>
    </recommendedName>
</protein>
<dbReference type="Pfam" id="PF04117">
    <property type="entry name" value="Mpv17_PMP22"/>
    <property type="match status" value="1"/>
</dbReference>
<dbReference type="FunCoup" id="A0A5J5F373">
    <property type="interactions" value="9"/>
</dbReference>
<evidence type="ECO:0000256" key="4">
    <source>
        <dbReference type="ARBA" id="ARBA00022989"/>
    </source>
</evidence>
<sequence>MVDLTSVDSTANATSLSCINTFRATCRQRTKRLLHSLSKVFIFGYIPLVHSIVLLLEMAIVAQIARRYDQYFDKRPVLTMMVTNSVLNGIADTVAQTVTSIRRRAAHDAKYAKNHSLDIELDEKIDQTLPHHGDKLIPTHSAHHHLPPPFDFNRLARFAFWGFVIAPFQFKWLQFLQRKFPLTANSSTLPTLKRVALDQICFAPMGLVGFFTYMTYAEGGDTEQVKKRLKNVFWPTLKANYMLWPMVQLINFRLMPLQFQLPFASTVGIAWGTYLSLTNSSSEDD</sequence>
<keyword evidence="3 6" id="KW-0812">Transmembrane</keyword>
<dbReference type="PANTHER" id="PTHR11266">
    <property type="entry name" value="PEROXISOMAL MEMBRANE PROTEIN 2, PXMP2 MPV17"/>
    <property type="match status" value="1"/>
</dbReference>
<accession>A0A5J5F373</accession>
<keyword evidence="8" id="KW-1185">Reference proteome</keyword>
<dbReference type="PANTHER" id="PTHR11266:SF50">
    <property type="entry name" value="VACUOLAR MEMBRANE PROTEIN YOR292C"/>
    <property type="match status" value="1"/>
</dbReference>
<keyword evidence="5 6" id="KW-0472">Membrane</keyword>
<feature type="transmembrane region" description="Helical" evidence="6">
    <location>
        <begin position="158"/>
        <end position="176"/>
    </location>
</feature>
<dbReference type="InterPro" id="IPR007248">
    <property type="entry name" value="Mpv17_PMP22"/>
</dbReference>
<proteinExistence type="inferred from homology"/>
<feature type="transmembrane region" description="Helical" evidence="6">
    <location>
        <begin position="42"/>
        <end position="65"/>
    </location>
</feature>
<evidence type="ECO:0000313" key="8">
    <source>
        <dbReference type="Proteomes" id="UP000326924"/>
    </source>
</evidence>
<comment type="similarity">
    <text evidence="2 6">Belongs to the peroxisomal membrane protein PXMP2/4 family.</text>
</comment>
<dbReference type="EMBL" id="VXIS01000046">
    <property type="protein sequence ID" value="KAA8910473.1"/>
    <property type="molecule type" value="Genomic_DNA"/>
</dbReference>
<dbReference type="AlphaFoldDB" id="A0A5J5F373"/>
<evidence type="ECO:0008006" key="9">
    <source>
        <dbReference type="Google" id="ProtNLM"/>
    </source>
</evidence>
<evidence type="ECO:0000256" key="2">
    <source>
        <dbReference type="ARBA" id="ARBA00006824"/>
    </source>
</evidence>